<proteinExistence type="predicted"/>
<comment type="caution">
    <text evidence="1">The sequence shown here is derived from an EMBL/GenBank/DDBJ whole genome shotgun (WGS) entry which is preliminary data.</text>
</comment>
<evidence type="ECO:0000313" key="2">
    <source>
        <dbReference type="Proteomes" id="UP001194696"/>
    </source>
</evidence>
<dbReference type="EMBL" id="JAAAIM010000982">
    <property type="protein sequence ID" value="KAG0282913.1"/>
    <property type="molecule type" value="Genomic_DNA"/>
</dbReference>
<reference evidence="1 2" key="1">
    <citation type="journal article" date="2020" name="Fungal Divers.">
        <title>Resolving the Mortierellaceae phylogeny through synthesis of multi-gene phylogenetics and phylogenomics.</title>
        <authorList>
            <person name="Vandepol N."/>
            <person name="Liber J."/>
            <person name="Desiro A."/>
            <person name="Na H."/>
            <person name="Kennedy M."/>
            <person name="Barry K."/>
            <person name="Grigoriev I.V."/>
            <person name="Miller A.N."/>
            <person name="O'Donnell K."/>
            <person name="Stajich J.E."/>
            <person name="Bonito G."/>
        </authorList>
    </citation>
    <scope>NUCLEOTIDE SEQUENCE [LARGE SCALE GENOMIC DNA]</scope>
    <source>
        <strain evidence="1 2">AD045</strain>
    </source>
</reference>
<sequence length="235" mass="24813">MAFTLFTATTQALPAIPHHARAVDLLKRGGGSTTTTTGLIDAVVQLFIKAETKILIDACVDLKAEVCADVDVSLTAKANVLGIIVTEVQVKHLEIQAKAAVDADIKARVDAALKVEVIANIDAHVRGVVLKICPKADKACLKKNAHAIVVQVAALINIDVKKLAVKVKADLHAHAKARLDLYIKKLDLNALGLARVSITAVAKVRASVDVHIKAFIEACVKLLVSAKLIADIGAL</sequence>
<gene>
    <name evidence="1" type="ORF">BGZ96_012720</name>
</gene>
<dbReference type="Proteomes" id="UP001194696">
    <property type="component" value="Unassembled WGS sequence"/>
</dbReference>
<protein>
    <submittedName>
        <fullName evidence="1">Uncharacterized protein</fullName>
    </submittedName>
</protein>
<keyword evidence="2" id="KW-1185">Reference proteome</keyword>
<evidence type="ECO:0000313" key="1">
    <source>
        <dbReference type="EMBL" id="KAG0282913.1"/>
    </source>
</evidence>
<accession>A0ABQ7JQK0</accession>
<organism evidence="1 2">
    <name type="scientific">Linnemannia gamsii</name>
    <dbReference type="NCBI Taxonomy" id="64522"/>
    <lineage>
        <taxon>Eukaryota</taxon>
        <taxon>Fungi</taxon>
        <taxon>Fungi incertae sedis</taxon>
        <taxon>Mucoromycota</taxon>
        <taxon>Mortierellomycotina</taxon>
        <taxon>Mortierellomycetes</taxon>
        <taxon>Mortierellales</taxon>
        <taxon>Mortierellaceae</taxon>
        <taxon>Linnemannia</taxon>
    </lineage>
</organism>
<name>A0ABQ7JQK0_9FUNG</name>